<organism evidence="2 3">
    <name type="scientific">Porcisia hertigi</name>
    <dbReference type="NCBI Taxonomy" id="2761500"/>
    <lineage>
        <taxon>Eukaryota</taxon>
        <taxon>Discoba</taxon>
        <taxon>Euglenozoa</taxon>
        <taxon>Kinetoplastea</taxon>
        <taxon>Metakinetoplastina</taxon>
        <taxon>Trypanosomatida</taxon>
        <taxon>Trypanosomatidae</taxon>
        <taxon>Leishmaniinae</taxon>
        <taxon>Porcisia</taxon>
    </lineage>
</organism>
<accession>A0A836IU30</accession>
<feature type="compositionally biased region" description="Polar residues" evidence="1">
    <location>
        <begin position="1"/>
        <end position="12"/>
    </location>
</feature>
<evidence type="ECO:0000313" key="3">
    <source>
        <dbReference type="Proteomes" id="UP000674318"/>
    </source>
</evidence>
<dbReference type="EMBL" id="JAFJZO010000020">
    <property type="protein sequence ID" value="KAG5506411.1"/>
    <property type="molecule type" value="Genomic_DNA"/>
</dbReference>
<evidence type="ECO:0000256" key="1">
    <source>
        <dbReference type="SAM" id="MobiDB-lite"/>
    </source>
</evidence>
<keyword evidence="3" id="KW-1185">Reference proteome</keyword>
<dbReference type="Proteomes" id="UP000674318">
    <property type="component" value="Unassembled WGS sequence"/>
</dbReference>
<dbReference type="GeneID" id="94291944"/>
<dbReference type="RefSeq" id="XP_067757573.1">
    <property type="nucleotide sequence ID" value="XM_067901867.1"/>
</dbReference>
<feature type="region of interest" description="Disordered" evidence="1">
    <location>
        <begin position="79"/>
        <end position="98"/>
    </location>
</feature>
<dbReference type="OrthoDB" id="267025at2759"/>
<protein>
    <submittedName>
        <fullName evidence="2">Uncharacterized protein</fullName>
    </submittedName>
</protein>
<dbReference type="AlphaFoldDB" id="A0A836IU30"/>
<comment type="caution">
    <text evidence="2">The sequence shown here is derived from an EMBL/GenBank/DDBJ whole genome shotgun (WGS) entry which is preliminary data.</text>
</comment>
<reference evidence="2 3" key="1">
    <citation type="submission" date="2021-02" db="EMBL/GenBank/DDBJ databases">
        <title>Porcisia hertigi Genome sequencing and assembly.</title>
        <authorList>
            <person name="Almutairi H."/>
            <person name="Gatherer D."/>
        </authorList>
    </citation>
    <scope>NUCLEOTIDE SEQUENCE [LARGE SCALE GENOMIC DNA]</scope>
    <source>
        <strain evidence="2 3">C119</strain>
    </source>
</reference>
<gene>
    <name evidence="2" type="ORF">JKF63_05914</name>
</gene>
<proteinExistence type="predicted"/>
<feature type="region of interest" description="Disordered" evidence="1">
    <location>
        <begin position="1"/>
        <end position="64"/>
    </location>
</feature>
<name>A0A836IU30_9TRYP</name>
<evidence type="ECO:0000313" key="2">
    <source>
        <dbReference type="EMBL" id="KAG5506411.1"/>
    </source>
</evidence>
<dbReference type="KEGG" id="phet:94291944"/>
<sequence length="259" mass="27758">MISHITTKSSLQARRGCREPLRRSGRRALSGGPFAHLLGSRGNAVDDGTPSTCAKWAPSRTSEDGAEADTLDIFPYTDAGNRGGGAVASPPSRHTPRATKMVGQSHCLHCPIALNMESVSSWEEDTAASTAPQTEYCCHSSDGLSSANVSTVNSFMCCGCFPQRVAAQHTERTDNSAAEVTPVAAFYRLNARLQRARRRNRMRALSASSGGATVLHQQVSRIGDCSGHRVRPLLLPSRLPSELAETHGVIDLLSEDWSS</sequence>